<evidence type="ECO:0000259" key="1">
    <source>
        <dbReference type="PROSITE" id="PS50965"/>
    </source>
</evidence>
<dbReference type="InterPro" id="IPR011528">
    <property type="entry name" value="NERD"/>
</dbReference>
<gene>
    <name evidence="2" type="ORF">SAMN04487943_1128</name>
</gene>
<reference evidence="3" key="1">
    <citation type="submission" date="2016-10" db="EMBL/GenBank/DDBJ databases">
        <authorList>
            <person name="Varghese N."/>
            <person name="Submissions S."/>
        </authorList>
    </citation>
    <scope>NUCLEOTIDE SEQUENCE [LARGE SCALE GENOMIC DNA]</scope>
    <source>
        <strain evidence="3">CGMCC 1.4250</strain>
    </source>
</reference>
<accession>A0A1I4PKK3</accession>
<dbReference type="AlphaFoldDB" id="A0A1I4PKK3"/>
<evidence type="ECO:0000313" key="2">
    <source>
        <dbReference type="EMBL" id="SFM28332.1"/>
    </source>
</evidence>
<keyword evidence="3" id="KW-1185">Reference proteome</keyword>
<name>A0A1I4PKK3_9BACI</name>
<dbReference type="EMBL" id="FOTR01000012">
    <property type="protein sequence ID" value="SFM28332.1"/>
    <property type="molecule type" value="Genomic_DNA"/>
</dbReference>
<feature type="domain" description="NERD" evidence="1">
    <location>
        <begin position="37"/>
        <end position="148"/>
    </location>
</feature>
<protein>
    <submittedName>
        <fullName evidence="2">Nuclease-related domain-containing protein</fullName>
    </submittedName>
</protein>
<dbReference type="STRING" id="334253.SAMN04487943_1128"/>
<dbReference type="PROSITE" id="PS50965">
    <property type="entry name" value="NERD"/>
    <property type="match status" value="1"/>
</dbReference>
<evidence type="ECO:0000313" key="3">
    <source>
        <dbReference type="Proteomes" id="UP000198565"/>
    </source>
</evidence>
<dbReference type="Proteomes" id="UP000198565">
    <property type="component" value="Unassembled WGS sequence"/>
</dbReference>
<dbReference type="OrthoDB" id="2164794at2"/>
<sequence length="301" mass="35473">MIEKALEKPHELVMYEALFARTPFSMKEDRYFYNLKMGYEGEKKFEQFLDKTVDNRFIVLSDLRLEVQTTTFQIDSIVLTGDTLYFFDVKNYSGDYKYAEKRWYKLPDKEVSNPLLQLMRNETLMSQVLQQLHVSLPVECFDVFINPEFNLYQAPLNKHIIFPTQLPKSIKELASKIPVTSSQHTLAQQLISRDIGDYPHPRIPAYNFQQLKKGLRCSKCSGLSVFIEGRKALCPHCQQVEPIHKALLRNIKELHMLFPDEKLTTNFVYDWCGDGYSKKSIQRLLDDHFQKKGVRQWTYYE</sequence>
<proteinExistence type="predicted"/>
<organism evidence="2 3">
    <name type="scientific">Gracilibacillus orientalis</name>
    <dbReference type="NCBI Taxonomy" id="334253"/>
    <lineage>
        <taxon>Bacteria</taxon>
        <taxon>Bacillati</taxon>
        <taxon>Bacillota</taxon>
        <taxon>Bacilli</taxon>
        <taxon>Bacillales</taxon>
        <taxon>Bacillaceae</taxon>
        <taxon>Gracilibacillus</taxon>
    </lineage>
</organism>
<dbReference type="RefSeq" id="WP_091485159.1">
    <property type="nucleotide sequence ID" value="NZ_FOTR01000012.1"/>
</dbReference>
<dbReference type="Pfam" id="PF08378">
    <property type="entry name" value="NERD"/>
    <property type="match status" value="1"/>
</dbReference>